<gene>
    <name evidence="8" type="ORF">A4X13_0g6251</name>
</gene>
<feature type="compositionally biased region" description="Low complexity" evidence="6">
    <location>
        <begin position="255"/>
        <end position="285"/>
    </location>
</feature>
<dbReference type="InterPro" id="IPR002921">
    <property type="entry name" value="Fungal_lipase-type"/>
</dbReference>
<accession>A0A177T820</accession>
<dbReference type="Pfam" id="PF01764">
    <property type="entry name" value="Lipase_3"/>
    <property type="match status" value="1"/>
</dbReference>
<reference evidence="8" key="1">
    <citation type="submission" date="2016-04" db="EMBL/GenBank/DDBJ databases">
        <authorList>
            <person name="Nguyen H.D."/>
            <person name="Samba Siva P."/>
            <person name="Cullis J."/>
            <person name="Levesque C.A."/>
            <person name="Hambleton S."/>
        </authorList>
    </citation>
    <scope>NUCLEOTIDE SEQUENCE</scope>
    <source>
        <strain evidence="8">DAOMC 236416</strain>
    </source>
</reference>
<dbReference type="EMBL" id="LWDF02000571">
    <property type="protein sequence ID" value="KAE8244801.1"/>
    <property type="molecule type" value="Genomic_DNA"/>
</dbReference>
<dbReference type="InterPro" id="IPR051218">
    <property type="entry name" value="Sec_MonoDiacylglyc_Lipase"/>
</dbReference>
<evidence type="ECO:0000256" key="4">
    <source>
        <dbReference type="ARBA" id="ARBA00047591"/>
    </source>
</evidence>
<evidence type="ECO:0000256" key="2">
    <source>
        <dbReference type="ARBA" id="ARBA00023157"/>
    </source>
</evidence>
<dbReference type="SUPFAM" id="SSF53474">
    <property type="entry name" value="alpha/beta-Hydrolases"/>
    <property type="match status" value="1"/>
</dbReference>
<organism evidence="8 9">
    <name type="scientific">Tilletia indica</name>
    <dbReference type="NCBI Taxonomy" id="43049"/>
    <lineage>
        <taxon>Eukaryota</taxon>
        <taxon>Fungi</taxon>
        <taxon>Dikarya</taxon>
        <taxon>Basidiomycota</taxon>
        <taxon>Ustilaginomycotina</taxon>
        <taxon>Exobasidiomycetes</taxon>
        <taxon>Tilletiales</taxon>
        <taxon>Tilletiaceae</taxon>
        <taxon>Tilletia</taxon>
    </lineage>
</organism>
<feature type="domain" description="Fungal lipase-type" evidence="7">
    <location>
        <begin position="373"/>
        <end position="518"/>
    </location>
</feature>
<feature type="region of interest" description="Disordered" evidence="6">
    <location>
        <begin position="26"/>
        <end position="147"/>
    </location>
</feature>
<evidence type="ECO:0000256" key="1">
    <source>
        <dbReference type="ARBA" id="ARBA00022729"/>
    </source>
</evidence>
<reference evidence="8" key="2">
    <citation type="journal article" date="2019" name="IMA Fungus">
        <title>Genome sequencing and comparison of five Tilletia species to identify candidate genes for the detection of regulated species infecting wheat.</title>
        <authorList>
            <person name="Nguyen H.D.T."/>
            <person name="Sultana T."/>
            <person name="Kesanakurti P."/>
            <person name="Hambleton S."/>
        </authorList>
    </citation>
    <scope>NUCLEOTIDE SEQUENCE</scope>
    <source>
        <strain evidence="8">DAOMC 236416</strain>
    </source>
</reference>
<feature type="compositionally biased region" description="Pro residues" evidence="6">
    <location>
        <begin position="122"/>
        <end position="132"/>
    </location>
</feature>
<dbReference type="AlphaFoldDB" id="A0A177T820"/>
<keyword evidence="2" id="KW-1015">Disulfide bond</keyword>
<feature type="compositionally biased region" description="Polar residues" evidence="6">
    <location>
        <begin position="176"/>
        <end position="199"/>
    </location>
</feature>
<evidence type="ECO:0000256" key="3">
    <source>
        <dbReference type="ARBA" id="ARBA00043996"/>
    </source>
</evidence>
<evidence type="ECO:0000313" key="9">
    <source>
        <dbReference type="Proteomes" id="UP000077521"/>
    </source>
</evidence>
<protein>
    <recommendedName>
        <fullName evidence="7">Fungal lipase-type domain-containing protein</fullName>
    </recommendedName>
</protein>
<keyword evidence="1" id="KW-0732">Signal</keyword>
<evidence type="ECO:0000313" key="8">
    <source>
        <dbReference type="EMBL" id="KAE8244801.1"/>
    </source>
</evidence>
<dbReference type="Proteomes" id="UP000077521">
    <property type="component" value="Unassembled WGS sequence"/>
</dbReference>
<dbReference type="CDD" id="cd00519">
    <property type="entry name" value="Lipase_3"/>
    <property type="match status" value="1"/>
</dbReference>
<comment type="caution">
    <text evidence="8">The sequence shown here is derived from an EMBL/GenBank/DDBJ whole genome shotgun (WGS) entry which is preliminary data.</text>
</comment>
<dbReference type="Gene3D" id="3.40.50.1820">
    <property type="entry name" value="alpha/beta hydrolase"/>
    <property type="match status" value="1"/>
</dbReference>
<sequence length="633" mass="69184">MPLRKTPTSLITKALTSIALELASDKTINKFKESSGISDRKSGSSSKSRTYSNVGRKDRRYDDDDDELDSEEEYERNQQRRRRRDSSTAANGGPSSGSRRQPRYDDYDDDDDVDHGRHRRAPPPLVTGPGPGPSGSRKGNGQYPSSIQILQPGAAAVGMSTLAYDEYGNSYHVQPAQRSASNDQPQPRMTASRNGSMDDSQPRPRRSSVHSERPHVAFADEVDERDRADRPVPVRHSQLLNADSQRPVVPPPALPSSISGPSGSQSGAVSSSSSSQHSSAAASPHLTSSPVMDTHVTASIGGAGLPIREIIYAARCSHFVYSITTESQAKAFLRTAESNPSHPLLTDVVFDSPPDNVRNWALFRKRSDNVFYLAVRGSGKKGSEWATDIFRSVAGGGASLDEVTPILLQDGSVLYAHSGLLQCVLAMMRQIISILELRSAKYSRPRLIVCGHSSGGAIASLIYIMLEHNYQTILDRFRTIHCISFGSPPCVRSQDIITSRPLDGLFGIVMKGDPIPRMDRAYVADILKKYPIQMSALYSQNKSYSAAPTDAVEGALLSIATHVAGKQVEMPPKQSIIPAGKLVLLDPQKTDIWDMSKEYLEECPFYNIGVHPLPLHLQCLERLEAAHPDMVLD</sequence>
<proteinExistence type="inferred from homology"/>
<comment type="catalytic activity">
    <reaction evidence="5">
        <text>a monoacylglycerol + H2O = glycerol + a fatty acid + H(+)</text>
        <dbReference type="Rhea" id="RHEA:15245"/>
        <dbReference type="ChEBI" id="CHEBI:15377"/>
        <dbReference type="ChEBI" id="CHEBI:15378"/>
        <dbReference type="ChEBI" id="CHEBI:17408"/>
        <dbReference type="ChEBI" id="CHEBI:17754"/>
        <dbReference type="ChEBI" id="CHEBI:28868"/>
    </reaction>
</comment>
<evidence type="ECO:0000259" key="7">
    <source>
        <dbReference type="Pfam" id="PF01764"/>
    </source>
</evidence>
<evidence type="ECO:0000256" key="5">
    <source>
        <dbReference type="ARBA" id="ARBA00048461"/>
    </source>
</evidence>
<comment type="similarity">
    <text evidence="3">Belongs to the AB hydrolase superfamily. Lipase family. Class 3 subfamily.</text>
</comment>
<keyword evidence="9" id="KW-1185">Reference proteome</keyword>
<name>A0A177T820_9BASI</name>
<dbReference type="GO" id="GO:0006629">
    <property type="term" value="P:lipid metabolic process"/>
    <property type="evidence" value="ECO:0007669"/>
    <property type="project" value="InterPro"/>
</dbReference>
<dbReference type="InterPro" id="IPR029058">
    <property type="entry name" value="AB_hydrolase_fold"/>
</dbReference>
<feature type="compositionally biased region" description="Acidic residues" evidence="6">
    <location>
        <begin position="63"/>
        <end position="74"/>
    </location>
</feature>
<comment type="catalytic activity">
    <reaction evidence="4">
        <text>a diacylglycerol + H2O = a monoacylglycerol + a fatty acid + H(+)</text>
        <dbReference type="Rhea" id="RHEA:32731"/>
        <dbReference type="ChEBI" id="CHEBI:15377"/>
        <dbReference type="ChEBI" id="CHEBI:15378"/>
        <dbReference type="ChEBI" id="CHEBI:17408"/>
        <dbReference type="ChEBI" id="CHEBI:18035"/>
        <dbReference type="ChEBI" id="CHEBI:28868"/>
    </reaction>
</comment>
<dbReference type="PANTHER" id="PTHR45856:SF24">
    <property type="entry name" value="FUNGAL LIPASE-LIKE DOMAIN-CONTAINING PROTEIN"/>
    <property type="match status" value="1"/>
</dbReference>
<evidence type="ECO:0000256" key="6">
    <source>
        <dbReference type="SAM" id="MobiDB-lite"/>
    </source>
</evidence>
<feature type="region of interest" description="Disordered" evidence="6">
    <location>
        <begin position="173"/>
        <end position="290"/>
    </location>
</feature>
<feature type="compositionally biased region" description="Basic and acidic residues" evidence="6">
    <location>
        <begin position="26"/>
        <end position="42"/>
    </location>
</feature>
<dbReference type="PANTHER" id="PTHR45856">
    <property type="entry name" value="ALPHA/BETA-HYDROLASES SUPERFAMILY PROTEIN"/>
    <property type="match status" value="1"/>
</dbReference>